<name>A0A7J6MMF3_PERCH</name>
<comment type="caution">
    <text evidence="2">The sequence shown here is derived from an EMBL/GenBank/DDBJ whole genome shotgun (WGS) entry which is preliminary data.</text>
</comment>
<feature type="compositionally biased region" description="Basic and acidic residues" evidence="1">
    <location>
        <begin position="163"/>
        <end position="172"/>
    </location>
</feature>
<evidence type="ECO:0000313" key="2">
    <source>
        <dbReference type="EMBL" id="KAF4672646.1"/>
    </source>
</evidence>
<proteinExistence type="predicted"/>
<protein>
    <submittedName>
        <fullName evidence="2">G patch domain-containing protein 1</fullName>
    </submittedName>
</protein>
<feature type="region of interest" description="Disordered" evidence="1">
    <location>
        <begin position="1"/>
        <end position="21"/>
    </location>
</feature>
<feature type="region of interest" description="Disordered" evidence="1">
    <location>
        <begin position="142"/>
        <end position="172"/>
    </location>
</feature>
<gene>
    <name evidence="2" type="primary">GPATCH1_2</name>
    <name evidence="2" type="ORF">FOL47_000276</name>
</gene>
<dbReference type="Proteomes" id="UP000591131">
    <property type="component" value="Unassembled WGS sequence"/>
</dbReference>
<feature type="compositionally biased region" description="Low complexity" evidence="1">
    <location>
        <begin position="1"/>
        <end position="17"/>
    </location>
</feature>
<feature type="region of interest" description="Disordered" evidence="1">
    <location>
        <begin position="53"/>
        <end position="87"/>
    </location>
</feature>
<organism evidence="2 3">
    <name type="scientific">Perkinsus chesapeaki</name>
    <name type="common">Clam parasite</name>
    <name type="synonym">Perkinsus andrewsi</name>
    <dbReference type="NCBI Taxonomy" id="330153"/>
    <lineage>
        <taxon>Eukaryota</taxon>
        <taxon>Sar</taxon>
        <taxon>Alveolata</taxon>
        <taxon>Perkinsozoa</taxon>
        <taxon>Perkinsea</taxon>
        <taxon>Perkinsida</taxon>
        <taxon>Perkinsidae</taxon>
        <taxon>Perkinsus</taxon>
    </lineage>
</organism>
<feature type="compositionally biased region" description="Polar residues" evidence="1">
    <location>
        <begin position="53"/>
        <end position="62"/>
    </location>
</feature>
<evidence type="ECO:0000256" key="1">
    <source>
        <dbReference type="SAM" id="MobiDB-lite"/>
    </source>
</evidence>
<evidence type="ECO:0000313" key="3">
    <source>
        <dbReference type="Proteomes" id="UP000591131"/>
    </source>
</evidence>
<keyword evidence="3" id="KW-1185">Reference proteome</keyword>
<accession>A0A7J6MMF3</accession>
<dbReference type="EMBL" id="JAAPAO010000103">
    <property type="protein sequence ID" value="KAF4672646.1"/>
    <property type="molecule type" value="Genomic_DNA"/>
</dbReference>
<reference evidence="2 3" key="1">
    <citation type="submission" date="2020-04" db="EMBL/GenBank/DDBJ databases">
        <title>Perkinsus chesapeaki whole genome sequence.</title>
        <authorList>
            <person name="Bogema D.R."/>
        </authorList>
    </citation>
    <scope>NUCLEOTIDE SEQUENCE [LARGE SCALE GENOMIC DNA]</scope>
    <source>
        <strain evidence="2">ATCC PRA-425</strain>
    </source>
</reference>
<dbReference type="AlphaFoldDB" id="A0A7J6MMF3"/>
<sequence length="172" mass="19924">MHKESSTTTSSSSSLSLEVFNGDPDKRRRYEIFCNVNFKELKEFTKLYESINNEDSAGSSSSRHGKDKKVTNEIDDETTSYESNNNLTTPAAQIAEALKILQPSKHVECNWKAEPLVCKRFGCPDPWRHKKFYDDSYEALNKGQRSRWAGGKDRYNRRYKQQQQRDDDKGLL</sequence>